<dbReference type="PANTHER" id="PTHR11736:SF14">
    <property type="entry name" value="NSE3 HOMOLOG, SMC5-SMC6 COMPLEX COMPONENT"/>
    <property type="match status" value="1"/>
</dbReference>
<feature type="compositionally biased region" description="Basic and acidic residues" evidence="1">
    <location>
        <begin position="223"/>
        <end position="236"/>
    </location>
</feature>
<feature type="compositionally biased region" description="Polar residues" evidence="1">
    <location>
        <begin position="41"/>
        <end position="58"/>
    </location>
</feature>
<dbReference type="InterPro" id="IPR041899">
    <property type="entry name" value="MAGE_WH2"/>
</dbReference>
<dbReference type="GO" id="GO:0006281">
    <property type="term" value="P:DNA repair"/>
    <property type="evidence" value="ECO:0007669"/>
    <property type="project" value="TreeGrafter"/>
</dbReference>
<name>A0A5M8PGK3_9LECA</name>
<accession>A0A5M8PGK3</accession>
<dbReference type="AlphaFoldDB" id="A0A5M8PGK3"/>
<gene>
    <name evidence="3" type="ORF">FRX48_08371</name>
</gene>
<dbReference type="InterPro" id="IPR002190">
    <property type="entry name" value="MHD_dom"/>
</dbReference>
<dbReference type="OrthoDB" id="205198at2759"/>
<reference evidence="3 4" key="1">
    <citation type="submission" date="2019-09" db="EMBL/GenBank/DDBJ databases">
        <title>The hologenome of the rock-dwelling lichen Lasallia pustulata.</title>
        <authorList>
            <person name="Greshake Tzovaras B."/>
            <person name="Segers F."/>
            <person name="Bicker A."/>
            <person name="Dal Grande F."/>
            <person name="Otte J."/>
            <person name="Hankeln T."/>
            <person name="Schmitt I."/>
            <person name="Ebersberger I."/>
        </authorList>
    </citation>
    <scope>NUCLEOTIDE SEQUENCE [LARGE SCALE GENOMIC DNA]</scope>
    <source>
        <strain evidence="3">A1-1</strain>
    </source>
</reference>
<organism evidence="3 4">
    <name type="scientific">Lasallia pustulata</name>
    <dbReference type="NCBI Taxonomy" id="136370"/>
    <lineage>
        <taxon>Eukaryota</taxon>
        <taxon>Fungi</taxon>
        <taxon>Dikarya</taxon>
        <taxon>Ascomycota</taxon>
        <taxon>Pezizomycotina</taxon>
        <taxon>Lecanoromycetes</taxon>
        <taxon>OSLEUM clade</taxon>
        <taxon>Umbilicariomycetidae</taxon>
        <taxon>Umbilicariales</taxon>
        <taxon>Umbilicariaceae</taxon>
        <taxon>Lasallia</taxon>
    </lineage>
</organism>
<dbReference type="GO" id="GO:0005634">
    <property type="term" value="C:nucleus"/>
    <property type="evidence" value="ECO:0007669"/>
    <property type="project" value="TreeGrafter"/>
</dbReference>
<dbReference type="InterPro" id="IPR041898">
    <property type="entry name" value="MAGE_WH1"/>
</dbReference>
<dbReference type="Proteomes" id="UP000324767">
    <property type="component" value="Unassembled WGS sequence"/>
</dbReference>
<dbReference type="Pfam" id="PF01454">
    <property type="entry name" value="MAGE"/>
    <property type="match status" value="1"/>
</dbReference>
<dbReference type="Gene3D" id="1.10.10.1210">
    <property type="entry name" value="MAGE homology domain, winged helix WH2 motif"/>
    <property type="match status" value="1"/>
</dbReference>
<evidence type="ECO:0000256" key="1">
    <source>
        <dbReference type="SAM" id="MobiDB-lite"/>
    </source>
</evidence>
<evidence type="ECO:0000313" key="4">
    <source>
        <dbReference type="Proteomes" id="UP000324767"/>
    </source>
</evidence>
<proteinExistence type="predicted"/>
<feature type="region of interest" description="Disordered" evidence="1">
    <location>
        <begin position="223"/>
        <end position="274"/>
    </location>
</feature>
<evidence type="ECO:0000313" key="3">
    <source>
        <dbReference type="EMBL" id="KAA6408020.1"/>
    </source>
</evidence>
<dbReference type="PANTHER" id="PTHR11736">
    <property type="entry name" value="MELANOMA-ASSOCIATED ANTIGEN MAGE ANTIGEN"/>
    <property type="match status" value="1"/>
</dbReference>
<feature type="region of interest" description="Disordered" evidence="1">
    <location>
        <begin position="1"/>
        <end position="58"/>
    </location>
</feature>
<dbReference type="Gene3D" id="1.10.10.1200">
    <property type="entry name" value="MAGE homology domain, winged helix WH1 motif"/>
    <property type="match status" value="1"/>
</dbReference>
<comment type="caution">
    <text evidence="3">The sequence shown here is derived from an EMBL/GenBank/DDBJ whole genome shotgun (WGS) entry which is preliminary data.</text>
</comment>
<dbReference type="InterPro" id="IPR037445">
    <property type="entry name" value="MAGE"/>
</dbReference>
<evidence type="ECO:0000259" key="2">
    <source>
        <dbReference type="SMART" id="SM01373"/>
    </source>
</evidence>
<sequence length="274" mass="30356">MPIIRKRRAQAEASPPASPPPTCRRRSPSASEASPVDDNVDGNTTLDGETQGGDSSSHQMVKNLVRLALASEYARQPIRRTDISAKVLAPHSGRQFKNIFNEAQHELRKTFGMEMTELPAKEKVTISQKRAALRAPIPTSTSKSYILTSTLPPALRAPLPPPRIPSTTTESTYIGLYTLVVSLIYLSAGQLPEGKLDRYLKRCNAGEYTPLDKTDKLLKRMEKEGYVVRVKERPAGEEEQEEEEGGVPGGEEPVARRGPGRSRRRQRGEEEEDE</sequence>
<protein>
    <submittedName>
        <fullName evidence="3">MAGE-domain-containing protein</fullName>
    </submittedName>
</protein>
<dbReference type="EMBL" id="VXIT01000015">
    <property type="protein sequence ID" value="KAA6408020.1"/>
    <property type="molecule type" value="Genomic_DNA"/>
</dbReference>
<feature type="domain" description="MAGE" evidence="2">
    <location>
        <begin position="64"/>
        <end position="247"/>
    </location>
</feature>
<dbReference type="SMART" id="SM01373">
    <property type="entry name" value="MAGE"/>
    <property type="match status" value="1"/>
</dbReference>